<feature type="domain" description="NAD-dependent epimerase/dehydratase" evidence="2">
    <location>
        <begin position="20"/>
        <end position="256"/>
    </location>
</feature>
<dbReference type="InterPro" id="IPR001509">
    <property type="entry name" value="Epimerase_deHydtase"/>
</dbReference>
<dbReference type="RefSeq" id="WP_366090101.1">
    <property type="nucleotide sequence ID" value="NZ_JBFASG010000039.1"/>
</dbReference>
<sequence>MSAGADPAGTRRETRGPRSVVLGGTGFLGRHVCAALEAAGHDVLAVGRRPPAAGRPGIRFAAADLVTAGPDGIAALLRAERPEVVVNAAGGVWDVDEEQMVRSNVTLVQHLITALESAAERAAPGVPPRLVHFGSAHEYGPVPYGSLMDERTASEPRTGYGRTKLRGTSLVLEAVRQGRVDGMVLRVSNVVGPGAPSSSLCGATAARLKSASDSGERAAIRVDSAGTHRDFVDVRDVAGAVTAAARSGVRGVVNLGGGAAVSIRAVVETLARISGAPADITVDSRPAGEIRRASGDWQLLDISKARELLGWAPRRGLEDSLAALWHETDRYGHGPARAGLHGPGPCSARHTDDGETGDA</sequence>
<feature type="region of interest" description="Disordered" evidence="1">
    <location>
        <begin position="335"/>
        <end position="359"/>
    </location>
</feature>
<dbReference type="PANTHER" id="PTHR43245:SF13">
    <property type="entry name" value="UDP-D-APIOSE_UDP-D-XYLOSE SYNTHASE 2"/>
    <property type="match status" value="1"/>
</dbReference>
<dbReference type="PANTHER" id="PTHR43245">
    <property type="entry name" value="BIFUNCTIONAL POLYMYXIN RESISTANCE PROTEIN ARNA"/>
    <property type="match status" value="1"/>
</dbReference>
<dbReference type="Gene3D" id="3.40.50.720">
    <property type="entry name" value="NAD(P)-binding Rossmann-like Domain"/>
    <property type="match status" value="1"/>
</dbReference>
<dbReference type="Pfam" id="PF01370">
    <property type="entry name" value="Epimerase"/>
    <property type="match status" value="1"/>
</dbReference>
<dbReference type="InterPro" id="IPR036291">
    <property type="entry name" value="NAD(P)-bd_dom_sf"/>
</dbReference>
<reference evidence="3 4" key="1">
    <citation type="submission" date="2024-06" db="EMBL/GenBank/DDBJ databases">
        <title>The Natural Products Discovery Center: Release of the First 8490 Sequenced Strains for Exploring Actinobacteria Biosynthetic Diversity.</title>
        <authorList>
            <person name="Kalkreuter E."/>
            <person name="Kautsar S.A."/>
            <person name="Yang D."/>
            <person name="Bader C.D."/>
            <person name="Teijaro C.N."/>
            <person name="Fluegel L."/>
            <person name="Davis C.M."/>
            <person name="Simpson J.R."/>
            <person name="Lauterbach L."/>
            <person name="Steele A.D."/>
            <person name="Gui C."/>
            <person name="Meng S."/>
            <person name="Li G."/>
            <person name="Viehrig K."/>
            <person name="Ye F."/>
            <person name="Su P."/>
            <person name="Kiefer A.F."/>
            <person name="Nichols A."/>
            <person name="Cepeda A.J."/>
            <person name="Yan W."/>
            <person name="Fan B."/>
            <person name="Jiang Y."/>
            <person name="Adhikari A."/>
            <person name="Zheng C.-J."/>
            <person name="Schuster L."/>
            <person name="Cowan T.M."/>
            <person name="Smanski M.J."/>
            <person name="Chevrette M.G."/>
            <person name="De Carvalho L.P.S."/>
            <person name="Shen B."/>
        </authorList>
    </citation>
    <scope>NUCLEOTIDE SEQUENCE [LARGE SCALE GENOMIC DNA]</scope>
    <source>
        <strain evidence="3 4">NPDC053791</strain>
    </source>
</reference>
<evidence type="ECO:0000313" key="4">
    <source>
        <dbReference type="Proteomes" id="UP001552479"/>
    </source>
</evidence>
<protein>
    <submittedName>
        <fullName evidence="3">NAD(P)-dependent oxidoreductase</fullName>
    </submittedName>
</protein>
<name>A0ABV3J279_9ACTN</name>
<proteinExistence type="predicted"/>
<dbReference type="InterPro" id="IPR050177">
    <property type="entry name" value="Lipid_A_modif_metabolic_enz"/>
</dbReference>
<gene>
    <name evidence="3" type="ORF">AB0L03_28840</name>
</gene>
<dbReference type="Proteomes" id="UP001552479">
    <property type="component" value="Unassembled WGS sequence"/>
</dbReference>
<organism evidence="3 4">
    <name type="scientific">Streptomyces roseoverticillatus</name>
    <dbReference type="NCBI Taxonomy" id="66429"/>
    <lineage>
        <taxon>Bacteria</taxon>
        <taxon>Bacillati</taxon>
        <taxon>Actinomycetota</taxon>
        <taxon>Actinomycetes</taxon>
        <taxon>Kitasatosporales</taxon>
        <taxon>Streptomycetaceae</taxon>
        <taxon>Streptomyces</taxon>
    </lineage>
</organism>
<keyword evidence="4" id="KW-1185">Reference proteome</keyword>
<dbReference type="EMBL" id="JBFASG010000039">
    <property type="protein sequence ID" value="MEV4926785.1"/>
    <property type="molecule type" value="Genomic_DNA"/>
</dbReference>
<dbReference type="SUPFAM" id="SSF51735">
    <property type="entry name" value="NAD(P)-binding Rossmann-fold domains"/>
    <property type="match status" value="1"/>
</dbReference>
<evidence type="ECO:0000259" key="2">
    <source>
        <dbReference type="Pfam" id="PF01370"/>
    </source>
</evidence>
<evidence type="ECO:0000313" key="3">
    <source>
        <dbReference type="EMBL" id="MEV4926785.1"/>
    </source>
</evidence>
<accession>A0ABV3J279</accession>
<comment type="caution">
    <text evidence="3">The sequence shown here is derived from an EMBL/GenBank/DDBJ whole genome shotgun (WGS) entry which is preliminary data.</text>
</comment>
<evidence type="ECO:0000256" key="1">
    <source>
        <dbReference type="SAM" id="MobiDB-lite"/>
    </source>
</evidence>